<evidence type="ECO:0000256" key="7">
    <source>
        <dbReference type="ARBA" id="ARBA00022679"/>
    </source>
</evidence>
<dbReference type="EMBL" id="QKKF02022824">
    <property type="protein sequence ID" value="RZF38093.1"/>
    <property type="molecule type" value="Genomic_DNA"/>
</dbReference>
<evidence type="ECO:0000313" key="16">
    <source>
        <dbReference type="EMBL" id="RZF38093.1"/>
    </source>
</evidence>
<comment type="catalytic activity">
    <reaction evidence="13">
        <text>L-arginyl-[protein] + 2 S-adenosyl-L-methionine = N(omega),N(omega)-dimethyl-L-arginyl-[protein] + 2 S-adenosyl-L-homocysteine + 2 H(+)</text>
        <dbReference type="Rhea" id="RHEA:48096"/>
        <dbReference type="Rhea" id="RHEA-COMP:10532"/>
        <dbReference type="Rhea" id="RHEA-COMP:11991"/>
        <dbReference type="ChEBI" id="CHEBI:15378"/>
        <dbReference type="ChEBI" id="CHEBI:29965"/>
        <dbReference type="ChEBI" id="CHEBI:57856"/>
        <dbReference type="ChEBI" id="CHEBI:59789"/>
        <dbReference type="ChEBI" id="CHEBI:61897"/>
        <dbReference type="EC" id="2.1.1.319"/>
    </reaction>
</comment>
<dbReference type="PANTHER" id="PTHR11006">
    <property type="entry name" value="PROTEIN ARGININE N-METHYLTRANSFERASE"/>
    <property type="match status" value="1"/>
</dbReference>
<gene>
    <name evidence="16" type="ORF">LSTR_LSTR006492</name>
</gene>
<name>A0A482WX76_LAOST</name>
<comment type="subcellular location">
    <subcellularLocation>
        <location evidence="2">Cytoplasm</location>
    </subcellularLocation>
    <subcellularLocation>
        <location evidence="1">Nucleus</location>
    </subcellularLocation>
</comment>
<evidence type="ECO:0000256" key="14">
    <source>
        <dbReference type="PROSITE-ProRule" id="PRU01015"/>
    </source>
</evidence>
<dbReference type="GO" id="GO:0005737">
    <property type="term" value="C:cytoplasm"/>
    <property type="evidence" value="ECO:0007669"/>
    <property type="project" value="UniProtKB-SubCell"/>
</dbReference>
<dbReference type="InterPro" id="IPR011993">
    <property type="entry name" value="PH-like_dom_sf"/>
</dbReference>
<accession>A0A482WX76</accession>
<dbReference type="InterPro" id="IPR029063">
    <property type="entry name" value="SAM-dependent_MTases_sf"/>
</dbReference>
<dbReference type="PROSITE" id="PS51678">
    <property type="entry name" value="SAM_MT_PRMT"/>
    <property type="match status" value="1"/>
</dbReference>
<keyword evidence="4" id="KW-0488">Methylation</keyword>
<protein>
    <recommendedName>
        <fullName evidence="3">type I protein arginine methyltransferase</fullName>
        <ecNumber evidence="3">2.1.1.319</ecNumber>
    </recommendedName>
</protein>
<sequence>MLYIFVLCLKMAKSFRSVNVSRVTNSGDLIPKYDFDVDIVIEYDPQGLSVKLKKDDNKSEELSEFPIHRFTECSRVGALSYIFTFDSDSLCLKFPSEADLKRFHSYVKEVKIGKSQSVFSERTDDSSAVQYFKFYGYLSQQQNMLQDFVRTSTYQKAVLVNSDDFKDKVVLDVGAGSGILSFFAVQAGAKRVYAVEASSMALHAETLVNANNLRDKINVIAGKIEEIELPEMVDIIISEPMGYMLFNERMLESYLHAKKWLKNGGIMFPNRGDLHIAPFTDESLFMEQTNKANFWVQTCFHGVDLSSMRGAAMKEYFSHPIVDTFDMRICMAKSIRHSVDFGQAKEEDLRKINIPLEFYVLESGMVHGLALWFDVAFTGSNQTIWLSTSPTEPLTHWYQVRCLLEKPIFAKHGQRLTGKILLQANQRQSYDVTMELSIEGAENTKATNTLDLQNPYFRYTGQPVAPPPGVSTTSPSESYWNQLDAQGARQAVNMVNGISVNGLGDVAMDTLQNNAGMINLVSQPNIHPGSISSTGRQRASSLQASLMPAVAATSSAGGMSPTLFTSPVRTNHSTPKLLRLTISTASSHILVFHVDYFNIGFFFSDGLINSQTHLLPGIIELFSRFLVGMLF</sequence>
<dbReference type="PANTHER" id="PTHR11006:SF10">
    <property type="entry name" value="HISTONE-ARGININE METHYLTRANSFERASE CARMER-RELATED"/>
    <property type="match status" value="1"/>
</dbReference>
<keyword evidence="9" id="KW-0156">Chromatin regulator</keyword>
<evidence type="ECO:0000256" key="4">
    <source>
        <dbReference type="ARBA" id="ARBA00022481"/>
    </source>
</evidence>
<keyword evidence="10" id="KW-0805">Transcription regulation</keyword>
<dbReference type="Gene3D" id="2.30.29.30">
    <property type="entry name" value="Pleckstrin-homology domain (PH domain)/Phosphotyrosine-binding domain (PTB)"/>
    <property type="match status" value="1"/>
</dbReference>
<keyword evidence="6 14" id="KW-0489">Methyltransferase</keyword>
<keyword evidence="5" id="KW-0963">Cytoplasm</keyword>
<dbReference type="OrthoDB" id="7848332at2759"/>
<keyword evidence="17" id="KW-1185">Reference proteome</keyword>
<feature type="domain" description="Protein arginine N-methyltransferase" evidence="15">
    <location>
        <begin position="271"/>
        <end position="439"/>
    </location>
</feature>
<dbReference type="SMR" id="A0A482WX76"/>
<keyword evidence="8 14" id="KW-0949">S-adenosyl-L-methionine</keyword>
<evidence type="ECO:0000259" key="15">
    <source>
        <dbReference type="Pfam" id="PF22528"/>
    </source>
</evidence>
<dbReference type="Pfam" id="PF06325">
    <property type="entry name" value="PrmA"/>
    <property type="match status" value="1"/>
</dbReference>
<keyword evidence="11" id="KW-0804">Transcription</keyword>
<dbReference type="Gene3D" id="2.70.160.11">
    <property type="entry name" value="Hnrnp arginine n-methyltransferase1"/>
    <property type="match status" value="1"/>
</dbReference>
<dbReference type="FunCoup" id="A0A482WX76">
    <property type="interactions" value="2146"/>
</dbReference>
<keyword evidence="12" id="KW-0539">Nucleus</keyword>
<dbReference type="STRING" id="195883.A0A482WX76"/>
<dbReference type="FunFam" id="3.40.50.150:FF:000031">
    <property type="entry name" value="Putative Histone-arginine methyltransferase CARM1"/>
    <property type="match status" value="1"/>
</dbReference>
<dbReference type="FunFam" id="2.70.160.11:FF:000002">
    <property type="entry name" value="Probable histone-arginine methyltransferase CARM1"/>
    <property type="match status" value="1"/>
</dbReference>
<dbReference type="GO" id="GO:0070611">
    <property type="term" value="F:histone H3R2 methyltransferase activity"/>
    <property type="evidence" value="ECO:0007669"/>
    <property type="project" value="TreeGrafter"/>
</dbReference>
<dbReference type="Gene3D" id="3.40.50.150">
    <property type="entry name" value="Vaccinia Virus protein VP39"/>
    <property type="match status" value="1"/>
</dbReference>
<dbReference type="GO" id="GO:0006355">
    <property type="term" value="P:regulation of DNA-templated transcription"/>
    <property type="evidence" value="ECO:0007669"/>
    <property type="project" value="UniProtKB-ARBA"/>
</dbReference>
<dbReference type="Proteomes" id="UP000291343">
    <property type="component" value="Unassembled WGS sequence"/>
</dbReference>
<evidence type="ECO:0000256" key="10">
    <source>
        <dbReference type="ARBA" id="ARBA00023015"/>
    </source>
</evidence>
<evidence type="ECO:0000256" key="6">
    <source>
        <dbReference type="ARBA" id="ARBA00022603"/>
    </source>
</evidence>
<evidence type="ECO:0000256" key="5">
    <source>
        <dbReference type="ARBA" id="ARBA00022490"/>
    </source>
</evidence>
<organism evidence="16 17">
    <name type="scientific">Laodelphax striatellus</name>
    <name type="common">Small brown planthopper</name>
    <name type="synonym">Delphax striatella</name>
    <dbReference type="NCBI Taxonomy" id="195883"/>
    <lineage>
        <taxon>Eukaryota</taxon>
        <taxon>Metazoa</taxon>
        <taxon>Ecdysozoa</taxon>
        <taxon>Arthropoda</taxon>
        <taxon>Hexapoda</taxon>
        <taxon>Insecta</taxon>
        <taxon>Pterygota</taxon>
        <taxon>Neoptera</taxon>
        <taxon>Paraneoptera</taxon>
        <taxon>Hemiptera</taxon>
        <taxon>Auchenorrhyncha</taxon>
        <taxon>Fulgoroidea</taxon>
        <taxon>Delphacidae</taxon>
        <taxon>Criomorphinae</taxon>
        <taxon>Laodelphax</taxon>
    </lineage>
</organism>
<dbReference type="GO" id="GO:0005634">
    <property type="term" value="C:nucleus"/>
    <property type="evidence" value="ECO:0007669"/>
    <property type="project" value="UniProtKB-SubCell"/>
</dbReference>
<evidence type="ECO:0000256" key="12">
    <source>
        <dbReference type="ARBA" id="ARBA00023242"/>
    </source>
</evidence>
<dbReference type="InterPro" id="IPR055135">
    <property type="entry name" value="PRMT_dom"/>
</dbReference>
<dbReference type="AlphaFoldDB" id="A0A482WX76"/>
<dbReference type="EC" id="2.1.1.319" evidence="3"/>
<dbReference type="GO" id="GO:0032259">
    <property type="term" value="P:methylation"/>
    <property type="evidence" value="ECO:0007669"/>
    <property type="project" value="UniProtKB-KW"/>
</dbReference>
<evidence type="ECO:0000256" key="13">
    <source>
        <dbReference type="ARBA" id="ARBA00049086"/>
    </source>
</evidence>
<dbReference type="InParanoid" id="A0A482WX76"/>
<evidence type="ECO:0000256" key="1">
    <source>
        <dbReference type="ARBA" id="ARBA00004123"/>
    </source>
</evidence>
<dbReference type="Pfam" id="PF22528">
    <property type="entry name" value="PRMT_C"/>
    <property type="match status" value="1"/>
</dbReference>
<evidence type="ECO:0000313" key="17">
    <source>
        <dbReference type="Proteomes" id="UP000291343"/>
    </source>
</evidence>
<evidence type="ECO:0000256" key="3">
    <source>
        <dbReference type="ARBA" id="ARBA00011925"/>
    </source>
</evidence>
<evidence type="ECO:0000256" key="8">
    <source>
        <dbReference type="ARBA" id="ARBA00022691"/>
    </source>
</evidence>
<dbReference type="InterPro" id="IPR025799">
    <property type="entry name" value="Arg_MeTrfase"/>
</dbReference>
<keyword evidence="7 14" id="KW-0808">Transferase</keyword>
<dbReference type="GO" id="GO:0035242">
    <property type="term" value="F:protein-arginine omega-N asymmetric methyltransferase activity"/>
    <property type="evidence" value="ECO:0007669"/>
    <property type="project" value="UniProtKB-EC"/>
</dbReference>
<proteinExistence type="predicted"/>
<evidence type="ECO:0000256" key="2">
    <source>
        <dbReference type="ARBA" id="ARBA00004496"/>
    </source>
</evidence>
<comment type="caution">
    <text evidence="16">The sequence shown here is derived from an EMBL/GenBank/DDBJ whole genome shotgun (WGS) entry which is preliminary data.</text>
</comment>
<reference evidence="16 17" key="1">
    <citation type="journal article" date="2017" name="Gigascience">
        <title>Genome sequence of the small brown planthopper, Laodelphax striatellus.</title>
        <authorList>
            <person name="Zhu J."/>
            <person name="Jiang F."/>
            <person name="Wang X."/>
            <person name="Yang P."/>
            <person name="Bao Y."/>
            <person name="Zhao W."/>
            <person name="Wang W."/>
            <person name="Lu H."/>
            <person name="Wang Q."/>
            <person name="Cui N."/>
            <person name="Li J."/>
            <person name="Chen X."/>
            <person name="Luo L."/>
            <person name="Yu J."/>
            <person name="Kang L."/>
            <person name="Cui F."/>
        </authorList>
    </citation>
    <scope>NUCLEOTIDE SEQUENCE [LARGE SCALE GENOMIC DNA]</scope>
    <source>
        <strain evidence="16">Lst14</strain>
    </source>
</reference>
<evidence type="ECO:0000256" key="11">
    <source>
        <dbReference type="ARBA" id="ARBA00023163"/>
    </source>
</evidence>
<dbReference type="CDD" id="cd02440">
    <property type="entry name" value="AdoMet_MTases"/>
    <property type="match status" value="1"/>
</dbReference>
<evidence type="ECO:0000256" key="9">
    <source>
        <dbReference type="ARBA" id="ARBA00022853"/>
    </source>
</evidence>
<dbReference type="SUPFAM" id="SSF53335">
    <property type="entry name" value="S-adenosyl-L-methionine-dependent methyltransferases"/>
    <property type="match status" value="1"/>
</dbReference>
<dbReference type="Pfam" id="PF11531">
    <property type="entry name" value="CARM1"/>
    <property type="match status" value="1"/>
</dbReference>
<dbReference type="GO" id="GO:0035241">
    <property type="term" value="F:protein-arginine omega-N monomethyltransferase activity"/>
    <property type="evidence" value="ECO:0007669"/>
    <property type="project" value="UniProtKB-ARBA"/>
</dbReference>